<sequence>MLFSFFGKSTTTRELIFLLSGRLISPEFAIKELYEHKDVITRKARISSEDFEFLISTLREHVMFVGEEFYAEFIPVALEITPDKDDVDFIALSLKVNAPLWSNDKRLKEVNEVQVLTTKEVLKLLGIN</sequence>
<dbReference type="KEGG" id="trl:A3L10_06105"/>
<evidence type="ECO:0000313" key="2">
    <source>
        <dbReference type="EMBL" id="ASJ14723.1"/>
    </source>
</evidence>
<name>A0A2Z2N2B5_9EURY</name>
<dbReference type="Proteomes" id="UP000250085">
    <property type="component" value="Chromosome"/>
</dbReference>
<dbReference type="Pfam" id="PF10130">
    <property type="entry name" value="PIN_2"/>
    <property type="match status" value="1"/>
</dbReference>
<dbReference type="EMBL" id="CP015106">
    <property type="protein sequence ID" value="ASJ14723.1"/>
    <property type="molecule type" value="Genomic_DNA"/>
</dbReference>
<dbReference type="InterPro" id="IPR029060">
    <property type="entry name" value="PIN-like_dom_sf"/>
</dbReference>
<dbReference type="SUPFAM" id="SSF88723">
    <property type="entry name" value="PIN domain-like"/>
    <property type="match status" value="1"/>
</dbReference>
<proteinExistence type="predicted"/>
<dbReference type="InterPro" id="IPR002716">
    <property type="entry name" value="PIN_dom"/>
</dbReference>
<evidence type="ECO:0000313" key="3">
    <source>
        <dbReference type="Proteomes" id="UP000250085"/>
    </source>
</evidence>
<reference evidence="2 3" key="1">
    <citation type="submission" date="2016-04" db="EMBL/GenBank/DDBJ databases">
        <title>Complete genome sequence of Thermococcus radiotolerans type strain EJ2.</title>
        <authorList>
            <person name="Oger P.M."/>
        </authorList>
    </citation>
    <scope>NUCLEOTIDE SEQUENCE [LARGE SCALE GENOMIC DNA]</scope>
    <source>
        <strain evidence="2 3">EJ2</strain>
    </source>
</reference>
<feature type="domain" description="PIN" evidence="1">
    <location>
        <begin position="6"/>
        <end position="108"/>
    </location>
</feature>
<accession>A0A2Z2N2B5</accession>
<evidence type="ECO:0000259" key="1">
    <source>
        <dbReference type="Pfam" id="PF10130"/>
    </source>
</evidence>
<protein>
    <recommendedName>
        <fullName evidence="1">PIN domain-containing protein</fullName>
    </recommendedName>
</protein>
<dbReference type="AlphaFoldDB" id="A0A2Z2N2B5"/>
<gene>
    <name evidence="2" type="ORF">A3L10_06105</name>
</gene>
<organism evidence="2 3">
    <name type="scientific">Thermococcus radiotolerans</name>
    <dbReference type="NCBI Taxonomy" id="187880"/>
    <lineage>
        <taxon>Archaea</taxon>
        <taxon>Methanobacteriati</taxon>
        <taxon>Methanobacteriota</taxon>
        <taxon>Thermococci</taxon>
        <taxon>Thermococcales</taxon>
        <taxon>Thermococcaceae</taxon>
        <taxon>Thermococcus</taxon>
    </lineage>
</organism>
<keyword evidence="3" id="KW-1185">Reference proteome</keyword>